<evidence type="ECO:0000256" key="3">
    <source>
        <dbReference type="ARBA" id="ARBA00010617"/>
    </source>
</evidence>
<evidence type="ECO:0000256" key="11">
    <source>
        <dbReference type="ARBA" id="ARBA00023033"/>
    </source>
</evidence>
<evidence type="ECO:0000256" key="18">
    <source>
        <dbReference type="SAM" id="Phobius"/>
    </source>
</evidence>
<keyword evidence="6 15" id="KW-0863">Zinc-finger</keyword>
<dbReference type="STRING" id="1835702.A0A1F5LRN0"/>
<dbReference type="GO" id="GO:0008270">
    <property type="term" value="F:zinc ion binding"/>
    <property type="evidence" value="ECO:0007669"/>
    <property type="project" value="UniProtKB-UniRule"/>
</dbReference>
<evidence type="ECO:0000256" key="7">
    <source>
        <dbReference type="ARBA" id="ARBA00022833"/>
    </source>
</evidence>
<evidence type="ECO:0000256" key="9">
    <source>
        <dbReference type="ARBA" id="ARBA00023002"/>
    </source>
</evidence>
<dbReference type="PANTHER" id="PTHR24305">
    <property type="entry name" value="CYTOCHROME P450"/>
    <property type="match status" value="1"/>
</dbReference>
<keyword evidence="9" id="KW-0560">Oxidoreductase</keyword>
<keyword evidence="18" id="KW-0472">Membrane</keyword>
<feature type="domain" description="Matrin-type" evidence="19">
    <location>
        <begin position="501"/>
        <end position="533"/>
    </location>
</feature>
<dbReference type="InterPro" id="IPR000690">
    <property type="entry name" value="Matrin/U1-C_Znf_C2H2"/>
</dbReference>
<dbReference type="SUPFAM" id="SSF48264">
    <property type="entry name" value="Cytochrome P450"/>
    <property type="match status" value="1"/>
</dbReference>
<evidence type="ECO:0000256" key="10">
    <source>
        <dbReference type="ARBA" id="ARBA00023004"/>
    </source>
</evidence>
<accession>A0A1F5LRN0</accession>
<dbReference type="InterPro" id="IPR017340">
    <property type="entry name" value="U1_snRNP-C"/>
</dbReference>
<dbReference type="PRINTS" id="PR00385">
    <property type="entry name" value="P450"/>
</dbReference>
<evidence type="ECO:0000256" key="15">
    <source>
        <dbReference type="HAMAP-Rule" id="MF_03153"/>
    </source>
</evidence>
<dbReference type="GO" id="GO:0000395">
    <property type="term" value="P:mRNA 5'-splice site recognition"/>
    <property type="evidence" value="ECO:0007669"/>
    <property type="project" value="UniProtKB-UniRule"/>
</dbReference>
<keyword evidence="18" id="KW-0812">Transmembrane</keyword>
<comment type="caution">
    <text evidence="20">The sequence shown here is derived from an EMBL/GenBank/DDBJ whole genome shotgun (WGS) entry which is preliminary data.</text>
</comment>
<dbReference type="SUPFAM" id="SSF57667">
    <property type="entry name" value="beta-beta-alpha zinc fingers"/>
    <property type="match status" value="1"/>
</dbReference>
<keyword evidence="4 16" id="KW-0349">Heme</keyword>
<keyword evidence="18" id="KW-1133">Transmembrane helix</keyword>
<evidence type="ECO:0000313" key="21">
    <source>
        <dbReference type="Proteomes" id="UP000177622"/>
    </source>
</evidence>
<evidence type="ECO:0000256" key="2">
    <source>
        <dbReference type="ARBA" id="ARBA00004123"/>
    </source>
</evidence>
<dbReference type="GO" id="GO:0030619">
    <property type="term" value="F:U1 snRNA binding"/>
    <property type="evidence" value="ECO:0007669"/>
    <property type="project" value="UniProtKB-UniRule"/>
</dbReference>
<dbReference type="EMBL" id="LXJU01000004">
    <property type="protein sequence ID" value="OGE55511.1"/>
    <property type="molecule type" value="Genomic_DNA"/>
</dbReference>
<dbReference type="PROSITE" id="PS00086">
    <property type="entry name" value="CYTOCHROME_P450"/>
    <property type="match status" value="1"/>
</dbReference>
<evidence type="ECO:0000256" key="17">
    <source>
        <dbReference type="SAM" id="MobiDB-lite"/>
    </source>
</evidence>
<evidence type="ECO:0000256" key="1">
    <source>
        <dbReference type="ARBA" id="ARBA00001971"/>
    </source>
</evidence>
<keyword evidence="21" id="KW-1185">Reference proteome</keyword>
<dbReference type="GO" id="GO:0000243">
    <property type="term" value="C:commitment complex"/>
    <property type="evidence" value="ECO:0007669"/>
    <property type="project" value="UniProtKB-UniRule"/>
</dbReference>
<evidence type="ECO:0000256" key="4">
    <source>
        <dbReference type="ARBA" id="ARBA00022617"/>
    </source>
</evidence>
<protein>
    <recommendedName>
        <fullName evidence="15">U1 small nuclear ribonucleoprotein C</fullName>
        <shortName evidence="15">U1 snRNP C</shortName>
        <shortName evidence="15">U1-C</shortName>
        <shortName evidence="15">U1C</shortName>
    </recommendedName>
</protein>
<evidence type="ECO:0000256" key="8">
    <source>
        <dbReference type="ARBA" id="ARBA00022884"/>
    </source>
</evidence>
<dbReference type="InterPro" id="IPR036236">
    <property type="entry name" value="Znf_C2H2_sf"/>
</dbReference>
<dbReference type="CDD" id="cd11062">
    <property type="entry name" value="CYP58-like"/>
    <property type="match status" value="1"/>
</dbReference>
<dbReference type="PANTHER" id="PTHR24305:SF157">
    <property type="entry name" value="N-ACETYLTRYPTOPHAN 6-HYDROXYLASE IVOC-RELATED"/>
    <property type="match status" value="1"/>
</dbReference>
<dbReference type="InterPro" id="IPR017972">
    <property type="entry name" value="Cyt_P450_CS"/>
</dbReference>
<dbReference type="Gene3D" id="1.10.630.10">
    <property type="entry name" value="Cytochrome P450"/>
    <property type="match status" value="1"/>
</dbReference>
<dbReference type="GO" id="GO:0000387">
    <property type="term" value="P:spliceosomal snRNP assembly"/>
    <property type="evidence" value="ECO:0007669"/>
    <property type="project" value="UniProtKB-UniRule"/>
</dbReference>
<dbReference type="GO" id="GO:0005685">
    <property type="term" value="C:U1 snRNP"/>
    <property type="evidence" value="ECO:0007669"/>
    <property type="project" value="UniProtKB-UniRule"/>
</dbReference>
<feature type="compositionally biased region" description="Pro residues" evidence="17">
    <location>
        <begin position="688"/>
        <end position="704"/>
    </location>
</feature>
<dbReference type="InterPro" id="IPR002401">
    <property type="entry name" value="Cyt_P450_E_grp-I"/>
</dbReference>
<gene>
    <name evidence="20" type="ORF">PENARI_c004G03779</name>
</gene>
<dbReference type="GO" id="GO:0071004">
    <property type="term" value="C:U2-type prespliceosome"/>
    <property type="evidence" value="ECO:0007669"/>
    <property type="project" value="UniProtKB-UniRule"/>
</dbReference>
<keyword evidence="8 15" id="KW-0694">RNA-binding</keyword>
<feature type="compositionally biased region" description="Pro residues" evidence="17">
    <location>
        <begin position="583"/>
        <end position="618"/>
    </location>
</feature>
<evidence type="ECO:0000256" key="6">
    <source>
        <dbReference type="ARBA" id="ARBA00022771"/>
    </source>
</evidence>
<dbReference type="GeneID" id="34573785"/>
<dbReference type="InterPro" id="IPR050121">
    <property type="entry name" value="Cytochrome_P450_monoxygenase"/>
</dbReference>
<comment type="function">
    <text evidence="15">Component of the spliceosomal U1 snRNP, which is essential for recognition of the pre-mRNA 5' splice-site and the subsequent assembly of the spliceosome. U1-C is directly involved in initial 5' splice-site recognition for both constitutive and regulated alternative splicing. The interaction with the 5' splice-site seems to precede base-pairing between the pre-mRNA and the U1 snRNA. Stimulates commitment or early (E) complex formation by stabilizing the base pairing of the 5' end of the U1 snRNA and the 5' splice-site region.</text>
</comment>
<dbReference type="AlphaFoldDB" id="A0A1F5LRN0"/>
<evidence type="ECO:0000313" key="20">
    <source>
        <dbReference type="EMBL" id="OGE55511.1"/>
    </source>
</evidence>
<name>A0A1F5LRN0_PENAI</name>
<evidence type="ECO:0000256" key="5">
    <source>
        <dbReference type="ARBA" id="ARBA00022723"/>
    </source>
</evidence>
<evidence type="ECO:0000256" key="14">
    <source>
        <dbReference type="ARBA" id="ARBA00046357"/>
    </source>
</evidence>
<dbReference type="Pfam" id="PF06220">
    <property type="entry name" value="zf-U1"/>
    <property type="match status" value="1"/>
</dbReference>
<reference evidence="20 21" key="1">
    <citation type="journal article" date="2016" name="Sci. Rep.">
        <title>Penicillium arizonense, a new, genome sequenced fungal species, reveals a high chemical diversity in secreted metabolites.</title>
        <authorList>
            <person name="Grijseels S."/>
            <person name="Nielsen J.C."/>
            <person name="Randelovic M."/>
            <person name="Nielsen J."/>
            <person name="Nielsen K.F."/>
            <person name="Workman M."/>
            <person name="Frisvad J.C."/>
        </authorList>
    </citation>
    <scope>NUCLEOTIDE SEQUENCE [LARGE SCALE GENOMIC DNA]</scope>
    <source>
        <strain evidence="20 21">CBS 141311</strain>
    </source>
</reference>
<comment type="similarity">
    <text evidence="3">Belongs to the cytochrome P450 family.</text>
</comment>
<keyword evidence="13 15" id="KW-0687">Ribonucleoprotein</keyword>
<dbReference type="Proteomes" id="UP000177622">
    <property type="component" value="Unassembled WGS sequence"/>
</dbReference>
<keyword evidence="12 15" id="KW-0539">Nucleus</keyword>
<dbReference type="GO" id="GO:0003729">
    <property type="term" value="F:mRNA binding"/>
    <property type="evidence" value="ECO:0007669"/>
    <property type="project" value="UniProtKB-UniRule"/>
</dbReference>
<dbReference type="GO" id="GO:0004497">
    <property type="term" value="F:monooxygenase activity"/>
    <property type="evidence" value="ECO:0007669"/>
    <property type="project" value="UniProtKB-KW"/>
</dbReference>
<evidence type="ECO:0000256" key="12">
    <source>
        <dbReference type="ARBA" id="ARBA00023242"/>
    </source>
</evidence>
<dbReference type="InterPro" id="IPR001128">
    <property type="entry name" value="Cyt_P450"/>
</dbReference>
<keyword evidence="10 16" id="KW-0408">Iron</keyword>
<sequence length="704" mass="77186">MLVSLASVLERLNMSPWAFLLWGYSVYLVALGIYRVYISPLAKYPGPKLAGLTTLYQAYYDVCLGGKFFKKLEQLHKVYGPVVRINPHEIHINDPEFIEVLFTGATQKRDKYKWMGRSVLLPDSVVGTIGHDLHRTRRIRRFEDRIQNTAGKLMGRLVEAGKIGEILPIKLAFKAATCDVISEYCFGVSTSYVEHDDYNRGWFDAVDAMFYMAWPMTYISWLGPLMERLPPSVIGLMHPGLKSLWDMHSQWIEQIEATRKSGRPGGADATLFHGLLDSDLPPAEKTTDRLRQEAQMVILAGQDTTAFVLTCLTFELLSHPDMLKKVKAELEAALPDPNSIPSLAIVEKLPYLSAVIAEGLRVHPGGLVRMTRVAPENTMVYYDKASGKEWVIEPSTPTSMTALDNNMNTDIFPDPYKFEPERFIENPRLEKYVLTFSRGTRICLGLNLAYAELFIILAGVFRRFDLDDGTGKQTGPTLALYDTIRERDVDTIRDQIISLPVEGDYCDVYLTHDSMSVRKAHNSGRNHLRNVVEYYQQIGQEKAQSVIDSITSSYAAEGQPLPNPAMVPGAFPPPFGFPGRPGQIPPPPFGIPPPGAPGAPGMLPPPGAHGGLPFPPPFNATGTPPTGGFPPPLPNMPQGAGLPPPPPGGFPNMPFPPPGAAGFPPMPSAPMGATNSPVPTGPRGSEGYPPPPGGGPPPGMDSRW</sequence>
<dbReference type="RefSeq" id="XP_022490940.1">
    <property type="nucleotide sequence ID" value="XM_022629051.1"/>
</dbReference>
<feature type="transmembrane region" description="Helical" evidence="18">
    <location>
        <begin position="20"/>
        <end position="38"/>
    </location>
</feature>
<dbReference type="PRINTS" id="PR00463">
    <property type="entry name" value="EP450I"/>
</dbReference>
<comment type="subunit">
    <text evidence="14">Component of the U1 snRNP. The U1 snRNP is composed of the U1 snRNA and the 7 core Sm proteins SNRPB, SNRPD1, SNRPD2, SNRPD3, SNRPE, SNRPF and SNRPG that assemble in a heptameric protein ring on the Sm site of the small nuclear RNA to form the core snRNP, and at least 3 U1 snRNP-specific proteins SNRNP70/U1-70K, SNRPA/U1-A and SNRPC/U1-C. SNRPC/U1-C interacts with U1 snRNA and the 5' splice-site region of the pre-mRNA. Interacts (via N-terminus) with TIA1 (via C-terminus); thereby promoting spliceosomal U1 snRNP recruitment to 5' splice sites.</text>
</comment>
<evidence type="ECO:0000256" key="16">
    <source>
        <dbReference type="PIRSR" id="PIRSR602401-1"/>
    </source>
</evidence>
<dbReference type="Gene3D" id="3.30.160.60">
    <property type="entry name" value="Classic Zinc Finger"/>
    <property type="match status" value="1"/>
</dbReference>
<feature type="compositionally biased region" description="Pro residues" evidence="17">
    <location>
        <begin position="642"/>
        <end position="668"/>
    </location>
</feature>
<comment type="subunit">
    <text evidence="15">U1 snRNP is composed of the 7 core Sm proteins B/B', D1, D2, D3, E, F and G that assemble in a heptameric protein ring on the Sm site of the small nuclear RNA to form the core snRNP, and at least 3 U1 snRNP-specific proteins U1-70K, U1-A and U1-C. U1-C interacts with U1 snRNA and the 5' splice-site region of the pre-mRNA.</text>
</comment>
<dbReference type="GO" id="GO:0030627">
    <property type="term" value="F:pre-mRNA 5'-splice site binding"/>
    <property type="evidence" value="ECO:0007669"/>
    <property type="project" value="InterPro"/>
</dbReference>
<dbReference type="InterPro" id="IPR036396">
    <property type="entry name" value="Cyt_P450_sf"/>
</dbReference>
<feature type="binding site" description="axial binding residue" evidence="16">
    <location>
        <position position="443"/>
    </location>
    <ligand>
        <name>heme</name>
        <dbReference type="ChEBI" id="CHEBI:30413"/>
    </ligand>
    <ligandPart>
        <name>Fe</name>
        <dbReference type="ChEBI" id="CHEBI:18248"/>
    </ligandPart>
</feature>
<comment type="subcellular location">
    <subcellularLocation>
        <location evidence="2 15">Nucleus</location>
    </subcellularLocation>
</comment>
<proteinExistence type="inferred from homology"/>
<dbReference type="Pfam" id="PF00067">
    <property type="entry name" value="p450"/>
    <property type="match status" value="1"/>
</dbReference>
<evidence type="ECO:0000256" key="13">
    <source>
        <dbReference type="ARBA" id="ARBA00023274"/>
    </source>
</evidence>
<dbReference type="GO" id="GO:0016705">
    <property type="term" value="F:oxidoreductase activity, acting on paired donors, with incorporation or reduction of molecular oxygen"/>
    <property type="evidence" value="ECO:0007669"/>
    <property type="project" value="InterPro"/>
</dbReference>
<dbReference type="HAMAP" id="MF_03153">
    <property type="entry name" value="U1_C"/>
    <property type="match status" value="1"/>
</dbReference>
<feature type="region of interest" description="Disordered" evidence="17">
    <location>
        <begin position="570"/>
        <end position="704"/>
    </location>
</feature>
<evidence type="ECO:0000259" key="19">
    <source>
        <dbReference type="PROSITE" id="PS50171"/>
    </source>
</evidence>
<dbReference type="GO" id="GO:0043386">
    <property type="term" value="P:mycotoxin biosynthetic process"/>
    <property type="evidence" value="ECO:0007669"/>
    <property type="project" value="UniProtKB-ARBA"/>
</dbReference>
<dbReference type="InterPro" id="IPR013085">
    <property type="entry name" value="U1-CZ_Znf_C2H2"/>
</dbReference>
<organism evidence="20 21">
    <name type="scientific">Penicillium arizonense</name>
    <dbReference type="NCBI Taxonomy" id="1835702"/>
    <lineage>
        <taxon>Eukaryota</taxon>
        <taxon>Fungi</taxon>
        <taxon>Dikarya</taxon>
        <taxon>Ascomycota</taxon>
        <taxon>Pezizomycotina</taxon>
        <taxon>Eurotiomycetes</taxon>
        <taxon>Eurotiomycetidae</taxon>
        <taxon>Eurotiales</taxon>
        <taxon>Aspergillaceae</taxon>
        <taxon>Penicillium</taxon>
    </lineage>
</organism>
<dbReference type="OrthoDB" id="3945418at2759"/>
<comment type="cofactor">
    <cofactor evidence="1 16">
        <name>heme</name>
        <dbReference type="ChEBI" id="CHEBI:30413"/>
    </cofactor>
</comment>
<dbReference type="FunFam" id="3.30.160.60:FF:000059">
    <property type="entry name" value="U1 small nuclear ribonucleoprotein C"/>
    <property type="match status" value="1"/>
</dbReference>
<keyword evidence="5 15" id="KW-0479">Metal-binding</keyword>
<keyword evidence="7 15" id="KW-0862">Zinc</keyword>
<dbReference type="GO" id="GO:0005506">
    <property type="term" value="F:iron ion binding"/>
    <property type="evidence" value="ECO:0007669"/>
    <property type="project" value="InterPro"/>
</dbReference>
<dbReference type="PROSITE" id="PS50171">
    <property type="entry name" value="ZF_MATRIN"/>
    <property type="match status" value="1"/>
</dbReference>
<keyword evidence="11" id="KW-0503">Monooxygenase</keyword>
<comment type="similarity">
    <text evidence="15">Belongs to the U1 small nuclear ribonucleoprotein C family.</text>
</comment>
<dbReference type="GO" id="GO:0020037">
    <property type="term" value="F:heme binding"/>
    <property type="evidence" value="ECO:0007669"/>
    <property type="project" value="InterPro"/>
</dbReference>